<dbReference type="InterPro" id="IPR013783">
    <property type="entry name" value="Ig-like_fold"/>
</dbReference>
<organism evidence="2">
    <name type="scientific">marine sediment metagenome</name>
    <dbReference type="NCBI Taxonomy" id="412755"/>
    <lineage>
        <taxon>unclassified sequences</taxon>
        <taxon>metagenomes</taxon>
        <taxon>ecological metagenomes</taxon>
    </lineage>
</organism>
<dbReference type="SUPFAM" id="SSF49313">
    <property type="entry name" value="Cadherin-like"/>
    <property type="match status" value="1"/>
</dbReference>
<accession>X1V7E0</accession>
<name>X1V7E0_9ZZZZ</name>
<sequence>MVGCLNLTAIPPFLNSAPVMISEPIITATEDQLYLYQVEASDPNGDTLIYSFIIKPEGMSIDNESGLISWTPANNQVGIHQVVVEISDGKHSVSQRFKIEVFNVNNPPQISSYFPANLNFEINEGSSIKFEVQTNDIDLNTTLSFQWFLNGKLVLDSTVSRDGSKSSWIYSASYGDYGQ</sequence>
<feature type="non-terminal residue" evidence="2">
    <location>
        <position position="179"/>
    </location>
</feature>
<proteinExistence type="predicted"/>
<dbReference type="GO" id="GO:0016020">
    <property type="term" value="C:membrane"/>
    <property type="evidence" value="ECO:0007669"/>
    <property type="project" value="InterPro"/>
</dbReference>
<dbReference type="SMART" id="SM00736">
    <property type="entry name" value="CADG"/>
    <property type="match status" value="1"/>
</dbReference>
<dbReference type="InterPro" id="IPR006644">
    <property type="entry name" value="Cadg"/>
</dbReference>
<dbReference type="InterPro" id="IPR015919">
    <property type="entry name" value="Cadherin-like_sf"/>
</dbReference>
<dbReference type="Gene3D" id="2.60.40.10">
    <property type="entry name" value="Immunoglobulins"/>
    <property type="match status" value="1"/>
</dbReference>
<feature type="domain" description="Dystroglycan-type cadherin-like" evidence="1">
    <location>
        <begin position="20"/>
        <end position="108"/>
    </location>
</feature>
<dbReference type="EMBL" id="BARW01029672">
    <property type="protein sequence ID" value="GAJ12012.1"/>
    <property type="molecule type" value="Genomic_DNA"/>
</dbReference>
<dbReference type="GO" id="GO:0005509">
    <property type="term" value="F:calcium ion binding"/>
    <property type="evidence" value="ECO:0007669"/>
    <property type="project" value="InterPro"/>
</dbReference>
<comment type="caution">
    <text evidence="2">The sequence shown here is derived from an EMBL/GenBank/DDBJ whole genome shotgun (WGS) entry which is preliminary data.</text>
</comment>
<reference evidence="2" key="1">
    <citation type="journal article" date="2014" name="Front. Microbiol.">
        <title>High frequency of phylogenetically diverse reductive dehalogenase-homologous genes in deep subseafloor sedimentary metagenomes.</title>
        <authorList>
            <person name="Kawai M."/>
            <person name="Futagami T."/>
            <person name="Toyoda A."/>
            <person name="Takaki Y."/>
            <person name="Nishi S."/>
            <person name="Hori S."/>
            <person name="Arai W."/>
            <person name="Tsubouchi T."/>
            <person name="Morono Y."/>
            <person name="Uchiyama I."/>
            <person name="Ito T."/>
            <person name="Fujiyama A."/>
            <person name="Inagaki F."/>
            <person name="Takami H."/>
        </authorList>
    </citation>
    <scope>NUCLEOTIDE SEQUENCE</scope>
    <source>
        <strain evidence="2">Expedition CK06-06</strain>
    </source>
</reference>
<dbReference type="Pfam" id="PF05345">
    <property type="entry name" value="He_PIG"/>
    <property type="match status" value="1"/>
</dbReference>
<evidence type="ECO:0000313" key="2">
    <source>
        <dbReference type="EMBL" id="GAJ12012.1"/>
    </source>
</evidence>
<dbReference type="AlphaFoldDB" id="X1V7E0"/>
<protein>
    <recommendedName>
        <fullName evidence="1">Dystroglycan-type cadherin-like domain-containing protein</fullName>
    </recommendedName>
</protein>
<evidence type="ECO:0000259" key="1">
    <source>
        <dbReference type="SMART" id="SM00736"/>
    </source>
</evidence>
<gene>
    <name evidence="2" type="ORF">S12H4_47620</name>
</gene>